<dbReference type="EMBL" id="MWPR01000019">
    <property type="protein sequence ID" value="ORJ49710.1"/>
    <property type="molecule type" value="Genomic_DNA"/>
</dbReference>
<dbReference type="RefSeq" id="WP_047368934.1">
    <property type="nucleotide sequence ID" value="NZ_CABMNU010000005.1"/>
</dbReference>
<feature type="compositionally biased region" description="Polar residues" evidence="1">
    <location>
        <begin position="73"/>
        <end position="83"/>
    </location>
</feature>
<dbReference type="Proteomes" id="UP000867740">
    <property type="component" value="Unassembled WGS sequence"/>
</dbReference>
<dbReference type="InterPro" id="IPR020017">
    <property type="entry name" value="XapX_domain"/>
</dbReference>
<reference evidence="2" key="3">
    <citation type="submission" date="2020-10" db="EMBL/GenBank/DDBJ databases">
        <authorList>
            <consortium name="NCBI Pathogen Detection Project"/>
        </authorList>
    </citation>
    <scope>NUCLEOTIDE SEQUENCE</scope>
    <source>
        <strain evidence="2">CAVp300</strain>
    </source>
</reference>
<sequence length="83" mass="8363">MSTALISLGAGVFIGLVYALLKVRSPAPPAVALVGLLGMLAGEQAISALRPHHEPQAAISQPQAAAQTADNAILSQRHQTGAG</sequence>
<reference evidence="3 4" key="1">
    <citation type="submission" date="2017-02" db="EMBL/GenBank/DDBJ databases">
        <title>Draft genome sequence of a Kluyvera intermedia isolate from a patient with a pancreatic abscess.</title>
        <authorList>
            <person name="Thele R."/>
        </authorList>
    </citation>
    <scope>NUCLEOTIDE SEQUENCE [LARGE SCALE GENOMIC DNA]</scope>
    <source>
        <strain evidence="3 4">FOSA7093</strain>
    </source>
</reference>
<dbReference type="InterPro" id="IPR009872">
    <property type="entry name" value="DUF1427"/>
</dbReference>
<protein>
    <submittedName>
        <fullName evidence="2">XapX domain-containing protein</fullName>
    </submittedName>
</protein>
<reference evidence="2" key="2">
    <citation type="journal article" date="2018" name="Genome Biol.">
        <title>SKESA: strategic k-mer extension for scrupulous assemblies.</title>
        <authorList>
            <person name="Souvorov A."/>
            <person name="Agarwala R."/>
            <person name="Lipman D.J."/>
        </authorList>
    </citation>
    <scope>NUCLEOTIDE SEQUENCE</scope>
    <source>
        <strain evidence="2">CAVp300</strain>
    </source>
</reference>
<accession>A0A9P3WI31</accession>
<dbReference type="Proteomes" id="UP000192521">
    <property type="component" value="Unassembled WGS sequence"/>
</dbReference>
<dbReference type="EMBL" id="DACSUM010000068">
    <property type="protein sequence ID" value="HAT3584709.1"/>
    <property type="molecule type" value="Genomic_DNA"/>
</dbReference>
<evidence type="ECO:0000313" key="5">
    <source>
        <dbReference type="Proteomes" id="UP000867740"/>
    </source>
</evidence>
<gene>
    <name evidence="3" type="ORF">B2M27_13885</name>
    <name evidence="2" type="ORF">I8531_005109</name>
</gene>
<feature type="region of interest" description="Disordered" evidence="1">
    <location>
        <begin position="53"/>
        <end position="83"/>
    </location>
</feature>
<evidence type="ECO:0000313" key="4">
    <source>
        <dbReference type="Proteomes" id="UP000192521"/>
    </source>
</evidence>
<dbReference type="AlphaFoldDB" id="A0A9P3WI31"/>
<dbReference type="Pfam" id="PF07235">
    <property type="entry name" value="DUF1427"/>
    <property type="match status" value="1"/>
</dbReference>
<keyword evidence="4" id="KW-1185">Reference proteome</keyword>
<evidence type="ECO:0000256" key="1">
    <source>
        <dbReference type="SAM" id="MobiDB-lite"/>
    </source>
</evidence>
<comment type="caution">
    <text evidence="2">The sequence shown here is derived from an EMBL/GenBank/DDBJ whole genome shotgun (WGS) entry which is preliminary data.</text>
</comment>
<dbReference type="NCBIfam" id="TIGR03510">
    <property type="entry name" value="XapX"/>
    <property type="match status" value="1"/>
</dbReference>
<proteinExistence type="predicted"/>
<name>A0A9P3WI31_KLUIN</name>
<evidence type="ECO:0000313" key="3">
    <source>
        <dbReference type="EMBL" id="ORJ49710.1"/>
    </source>
</evidence>
<feature type="compositionally biased region" description="Low complexity" evidence="1">
    <location>
        <begin position="56"/>
        <end position="69"/>
    </location>
</feature>
<evidence type="ECO:0000313" key="2">
    <source>
        <dbReference type="EMBL" id="HAT3584709.1"/>
    </source>
</evidence>
<organism evidence="2 5">
    <name type="scientific">Kluyvera intermedia</name>
    <name type="common">Enterobacter intermedius</name>
    <dbReference type="NCBI Taxonomy" id="61648"/>
    <lineage>
        <taxon>Bacteria</taxon>
        <taxon>Pseudomonadati</taxon>
        <taxon>Pseudomonadota</taxon>
        <taxon>Gammaproteobacteria</taxon>
        <taxon>Enterobacterales</taxon>
        <taxon>Enterobacteriaceae</taxon>
        <taxon>Kluyvera</taxon>
    </lineage>
</organism>